<dbReference type="PANTHER" id="PTHR43478">
    <property type="entry name" value="NA+/H+ ANTIPORTER-RELATED"/>
    <property type="match status" value="1"/>
</dbReference>
<proteinExistence type="predicted"/>
<accession>X0Y3L2</accession>
<keyword evidence="1" id="KW-1133">Transmembrane helix</keyword>
<dbReference type="EMBL" id="BARS01054620">
    <property type="protein sequence ID" value="GAG50340.1"/>
    <property type="molecule type" value="Genomic_DNA"/>
</dbReference>
<feature type="transmembrane region" description="Helical" evidence="1">
    <location>
        <begin position="106"/>
        <end position="132"/>
    </location>
</feature>
<comment type="caution">
    <text evidence="2">The sequence shown here is derived from an EMBL/GenBank/DDBJ whole genome shotgun (WGS) entry which is preliminary data.</text>
</comment>
<sequence>MDSYGWLSILPPLLAIFLAIKTKHVYLSLTLGIWLGWTIMNNWNPLTGAIQTVDALVGVFANADSTRVVLFSAMIGAIITFTQYSGGMKGFINWVVGRGLVKTRKSAGLLALFLGFIIFIEANICVLVSGAVSRPIFDKMRISREKLAYILDSTSAPKCIIIPLNAWGAY</sequence>
<feature type="transmembrane region" description="Helical" evidence="1">
    <location>
        <begin position="12"/>
        <end position="37"/>
    </location>
</feature>
<keyword evidence="1" id="KW-0472">Membrane</keyword>
<evidence type="ECO:0000256" key="1">
    <source>
        <dbReference type="SAM" id="Phobius"/>
    </source>
</evidence>
<feature type="transmembrane region" description="Helical" evidence="1">
    <location>
        <begin position="68"/>
        <end position="86"/>
    </location>
</feature>
<keyword evidence="1" id="KW-0812">Transmembrane</keyword>
<feature type="non-terminal residue" evidence="2">
    <location>
        <position position="170"/>
    </location>
</feature>
<dbReference type="PANTHER" id="PTHR43478:SF1">
    <property type="entry name" value="NA+_H+ ANTIPORTER NHAC-LIKE C-TERMINAL DOMAIN-CONTAINING PROTEIN"/>
    <property type="match status" value="1"/>
</dbReference>
<evidence type="ECO:0000313" key="2">
    <source>
        <dbReference type="EMBL" id="GAG50340.1"/>
    </source>
</evidence>
<protein>
    <recommendedName>
        <fullName evidence="3">Na+/H+ antiporter NhaC-like C-terminal domain-containing protein</fullName>
    </recommendedName>
</protein>
<organism evidence="2">
    <name type="scientific">marine sediment metagenome</name>
    <dbReference type="NCBI Taxonomy" id="412755"/>
    <lineage>
        <taxon>unclassified sequences</taxon>
        <taxon>metagenomes</taxon>
        <taxon>ecological metagenomes</taxon>
    </lineage>
</organism>
<dbReference type="AlphaFoldDB" id="X0Y3L2"/>
<evidence type="ECO:0008006" key="3">
    <source>
        <dbReference type="Google" id="ProtNLM"/>
    </source>
</evidence>
<name>X0Y3L2_9ZZZZ</name>
<reference evidence="2" key="1">
    <citation type="journal article" date="2014" name="Front. Microbiol.">
        <title>High frequency of phylogenetically diverse reductive dehalogenase-homologous genes in deep subseafloor sedimentary metagenomes.</title>
        <authorList>
            <person name="Kawai M."/>
            <person name="Futagami T."/>
            <person name="Toyoda A."/>
            <person name="Takaki Y."/>
            <person name="Nishi S."/>
            <person name="Hori S."/>
            <person name="Arai W."/>
            <person name="Tsubouchi T."/>
            <person name="Morono Y."/>
            <person name="Uchiyama I."/>
            <person name="Ito T."/>
            <person name="Fujiyama A."/>
            <person name="Inagaki F."/>
            <person name="Takami H."/>
        </authorList>
    </citation>
    <scope>NUCLEOTIDE SEQUENCE</scope>
    <source>
        <strain evidence="2">Expedition CK06-06</strain>
    </source>
</reference>
<gene>
    <name evidence="2" type="ORF">S01H1_80823</name>
</gene>